<accession>A0AAU9IF75</accession>
<gene>
    <name evidence="1" type="ORF">BSTOLATCC_MIC9423</name>
</gene>
<reference evidence="1" key="1">
    <citation type="submission" date="2021-09" db="EMBL/GenBank/DDBJ databases">
        <authorList>
            <consortium name="AG Swart"/>
            <person name="Singh M."/>
            <person name="Singh A."/>
            <person name="Seah K."/>
            <person name="Emmerich C."/>
        </authorList>
    </citation>
    <scope>NUCLEOTIDE SEQUENCE</scope>
    <source>
        <strain evidence="1">ATCC30299</strain>
    </source>
</reference>
<protein>
    <submittedName>
        <fullName evidence="1">Uncharacterized protein</fullName>
    </submittedName>
</protein>
<sequence>MMRGWSFKNTQSNLNCFWSVIYCFSSIAMQNTKSRSYHNIWDFLLLNPKEVTILSSSNIDIILWLTV</sequence>
<organism evidence="1 2">
    <name type="scientific">Blepharisma stoltei</name>
    <dbReference type="NCBI Taxonomy" id="1481888"/>
    <lineage>
        <taxon>Eukaryota</taxon>
        <taxon>Sar</taxon>
        <taxon>Alveolata</taxon>
        <taxon>Ciliophora</taxon>
        <taxon>Postciliodesmatophora</taxon>
        <taxon>Heterotrichea</taxon>
        <taxon>Heterotrichida</taxon>
        <taxon>Blepharismidae</taxon>
        <taxon>Blepharisma</taxon>
    </lineage>
</organism>
<evidence type="ECO:0000313" key="1">
    <source>
        <dbReference type="EMBL" id="CAG9313610.1"/>
    </source>
</evidence>
<evidence type="ECO:0000313" key="2">
    <source>
        <dbReference type="Proteomes" id="UP001162131"/>
    </source>
</evidence>
<dbReference type="AlphaFoldDB" id="A0AAU9IF75"/>
<keyword evidence="2" id="KW-1185">Reference proteome</keyword>
<dbReference type="EMBL" id="CAJZBQ010000011">
    <property type="protein sequence ID" value="CAG9313610.1"/>
    <property type="molecule type" value="Genomic_DNA"/>
</dbReference>
<name>A0AAU9IF75_9CILI</name>
<proteinExistence type="predicted"/>
<dbReference type="Proteomes" id="UP001162131">
    <property type="component" value="Unassembled WGS sequence"/>
</dbReference>
<comment type="caution">
    <text evidence="1">The sequence shown here is derived from an EMBL/GenBank/DDBJ whole genome shotgun (WGS) entry which is preliminary data.</text>
</comment>